<evidence type="ECO:0000313" key="3">
    <source>
        <dbReference type="Proteomes" id="UP000184330"/>
    </source>
</evidence>
<dbReference type="Proteomes" id="UP000184330">
    <property type="component" value="Unassembled WGS sequence"/>
</dbReference>
<dbReference type="AlphaFoldDB" id="A0A1L7WDB7"/>
<keyword evidence="3" id="KW-1185">Reference proteome</keyword>
<gene>
    <name evidence="2" type="ORF">PAC_00659</name>
</gene>
<proteinExistence type="predicted"/>
<organism evidence="2 3">
    <name type="scientific">Phialocephala subalpina</name>
    <dbReference type="NCBI Taxonomy" id="576137"/>
    <lineage>
        <taxon>Eukaryota</taxon>
        <taxon>Fungi</taxon>
        <taxon>Dikarya</taxon>
        <taxon>Ascomycota</taxon>
        <taxon>Pezizomycotina</taxon>
        <taxon>Leotiomycetes</taxon>
        <taxon>Helotiales</taxon>
        <taxon>Mollisiaceae</taxon>
        <taxon>Phialocephala</taxon>
        <taxon>Phialocephala fortinii species complex</taxon>
    </lineage>
</organism>
<reference evidence="2 3" key="1">
    <citation type="submission" date="2016-03" db="EMBL/GenBank/DDBJ databases">
        <authorList>
            <person name="Ploux O."/>
        </authorList>
    </citation>
    <scope>NUCLEOTIDE SEQUENCE [LARGE SCALE GENOMIC DNA]</scope>
    <source>
        <strain evidence="2 3">UAMH 11012</strain>
    </source>
</reference>
<evidence type="ECO:0000256" key="1">
    <source>
        <dbReference type="SAM" id="MobiDB-lite"/>
    </source>
</evidence>
<dbReference type="OrthoDB" id="10650169at2759"/>
<sequence>MASIASRTRQTEQRGAKFIMKGRVLEIIIAHRLALKSATTKKQLKDQFDELGLTDKRVESRIWWKEGDRAERLRNISHPSTTAHGAYRLNNEIWVELEIDKFPHFSVAERERATNNKLENINNAKFRFLDNAPEGSPKVYNTRSKPGKDSEQNAASSAAPTGVKRAASTLGEGQPSPKKTWSGKTYRIPTETDASLGGSDAPTAQHPAHSEMDGGLTIAPAAADTHKCHMCGESPPQLQKTRYISLLADEDRSDAECIRCFTRDLDAEEVIPQDPAVHKPSLIMKVLVRITDRELDAKSELKKSREEVQRLIAKYDELHGIISDGKTHMGPNWISAMGGAALGIGKQLCVTLRADVGCFMTIFTFTHSLVPLMFQEAPQAHSPFLLA</sequence>
<dbReference type="EMBL" id="FJOG01000001">
    <property type="protein sequence ID" value="CZR50785.1"/>
    <property type="molecule type" value="Genomic_DNA"/>
</dbReference>
<name>A0A1L7WDB7_9HELO</name>
<feature type="region of interest" description="Disordered" evidence="1">
    <location>
        <begin position="129"/>
        <end position="214"/>
    </location>
</feature>
<evidence type="ECO:0000313" key="2">
    <source>
        <dbReference type="EMBL" id="CZR50785.1"/>
    </source>
</evidence>
<accession>A0A1L7WDB7</accession>
<protein>
    <submittedName>
        <fullName evidence="2">Uncharacterized protein</fullName>
    </submittedName>
</protein>